<comment type="caution">
    <text evidence="2">The sequence shown here is derived from an EMBL/GenBank/DDBJ whole genome shotgun (WGS) entry which is preliminary data.</text>
</comment>
<accession>A0ABU4PEP7</accession>
<dbReference type="InterPro" id="IPR012825">
    <property type="entry name" value="BluB"/>
</dbReference>
<dbReference type="Pfam" id="PF00881">
    <property type="entry name" value="Nitroreductase"/>
    <property type="match status" value="1"/>
</dbReference>
<keyword evidence="3" id="KW-1185">Reference proteome</keyword>
<proteinExistence type="predicted"/>
<gene>
    <name evidence="2" type="primary">bluB</name>
    <name evidence="2" type="ORF">SIL82_00330</name>
</gene>
<dbReference type="PANTHER" id="PTHR23026">
    <property type="entry name" value="NADPH NITROREDUCTASE"/>
    <property type="match status" value="1"/>
</dbReference>
<organism evidence="2 3">
    <name type="scientific">Sphingomonas echinoides</name>
    <dbReference type="NCBI Taxonomy" id="59803"/>
    <lineage>
        <taxon>Bacteria</taxon>
        <taxon>Pseudomonadati</taxon>
        <taxon>Pseudomonadota</taxon>
        <taxon>Alphaproteobacteria</taxon>
        <taxon>Sphingomonadales</taxon>
        <taxon>Sphingomonadaceae</taxon>
        <taxon>Sphingomonas</taxon>
    </lineage>
</organism>
<dbReference type="EC" id="1.13.11.79" evidence="2"/>
<name>A0ABU4PEP7_9SPHN</name>
<dbReference type="RefSeq" id="WP_010406243.1">
    <property type="nucleotide sequence ID" value="NZ_JAWXXV010000001.1"/>
</dbReference>
<evidence type="ECO:0000259" key="1">
    <source>
        <dbReference type="Pfam" id="PF00881"/>
    </source>
</evidence>
<dbReference type="InterPro" id="IPR029479">
    <property type="entry name" value="Nitroreductase"/>
</dbReference>
<dbReference type="InterPro" id="IPR000415">
    <property type="entry name" value="Nitroreductase-like"/>
</dbReference>
<feature type="domain" description="Nitroreductase" evidence="1">
    <location>
        <begin position="20"/>
        <end position="187"/>
    </location>
</feature>
<dbReference type="GO" id="GO:0102919">
    <property type="term" value="F:5,6-dimethylbenzimidazole synthase activity"/>
    <property type="evidence" value="ECO:0007669"/>
    <property type="project" value="UniProtKB-EC"/>
</dbReference>
<dbReference type="Gene3D" id="3.40.109.10">
    <property type="entry name" value="NADH Oxidase"/>
    <property type="match status" value="1"/>
</dbReference>
<dbReference type="NCBIfam" id="TIGR02476">
    <property type="entry name" value="BluB"/>
    <property type="match status" value="1"/>
</dbReference>
<dbReference type="EMBL" id="JAWXXV010000001">
    <property type="protein sequence ID" value="MDX5982691.1"/>
    <property type="molecule type" value="Genomic_DNA"/>
</dbReference>
<dbReference type="PANTHER" id="PTHR23026:SF123">
    <property type="entry name" value="NAD(P)H NITROREDUCTASE RV3131-RELATED"/>
    <property type="match status" value="1"/>
</dbReference>
<dbReference type="SUPFAM" id="SSF55469">
    <property type="entry name" value="FMN-dependent nitroreductase-like"/>
    <property type="match status" value="1"/>
</dbReference>
<keyword evidence="2" id="KW-0560">Oxidoreductase</keyword>
<protein>
    <submittedName>
        <fullName evidence="2">5,6-dimethylbenzimidazole synthase</fullName>
        <ecNumber evidence="2">1.13.11.79</ecNumber>
    </submittedName>
</protein>
<sequence>MSEGPPAFDAAFQARFVDVLRWRRDVRHFDPRAVAEADLRDILHCAALVPSVGNAQPWRFVRVRTPALRAALAAHVDAQNAKAAARYTGTDRHDRYRALKLHGLREAPEVLAVFCDERPAAGHGLGIATMPEMLRYSCAMAIHTLWLSARLRGIGMGWVSIVDPHAVRTLLDVPTQWSLIALLCVGYPSEDSLTPELERRGWQAREPVDDRIFER</sequence>
<reference evidence="2 3" key="1">
    <citation type="submission" date="2023-11" db="EMBL/GenBank/DDBJ databases">
        <title>MicrobeMod: A computational toolkit for identifying prokaryotic methylation and restriction-modification with nanopore sequencing.</title>
        <authorList>
            <person name="Crits-Christoph A."/>
            <person name="Kang S.C."/>
            <person name="Lee H."/>
            <person name="Ostrov N."/>
        </authorList>
    </citation>
    <scope>NUCLEOTIDE SEQUENCE [LARGE SCALE GENOMIC DNA]</scope>
    <source>
        <strain evidence="2 3">ATCC 14820</strain>
    </source>
</reference>
<dbReference type="Proteomes" id="UP001279660">
    <property type="component" value="Unassembled WGS sequence"/>
</dbReference>
<evidence type="ECO:0000313" key="3">
    <source>
        <dbReference type="Proteomes" id="UP001279660"/>
    </source>
</evidence>
<evidence type="ECO:0000313" key="2">
    <source>
        <dbReference type="EMBL" id="MDX5982691.1"/>
    </source>
</evidence>
<dbReference type="InterPro" id="IPR050627">
    <property type="entry name" value="Nitroreductase/BluB"/>
</dbReference>